<evidence type="ECO:0000313" key="2">
    <source>
        <dbReference type="EMBL" id="KAF2687397.1"/>
    </source>
</evidence>
<evidence type="ECO:0000313" key="3">
    <source>
        <dbReference type="Proteomes" id="UP000799291"/>
    </source>
</evidence>
<evidence type="ECO:0000256" key="1">
    <source>
        <dbReference type="SAM" id="MobiDB-lite"/>
    </source>
</evidence>
<feature type="region of interest" description="Disordered" evidence="1">
    <location>
        <begin position="14"/>
        <end position="64"/>
    </location>
</feature>
<dbReference type="EMBL" id="MU005575">
    <property type="protein sequence ID" value="KAF2687397.1"/>
    <property type="molecule type" value="Genomic_DNA"/>
</dbReference>
<protein>
    <submittedName>
        <fullName evidence="2">Uncharacterized protein</fullName>
    </submittedName>
</protein>
<organism evidence="2 3">
    <name type="scientific">Lentithecium fluviatile CBS 122367</name>
    <dbReference type="NCBI Taxonomy" id="1168545"/>
    <lineage>
        <taxon>Eukaryota</taxon>
        <taxon>Fungi</taxon>
        <taxon>Dikarya</taxon>
        <taxon>Ascomycota</taxon>
        <taxon>Pezizomycotina</taxon>
        <taxon>Dothideomycetes</taxon>
        <taxon>Pleosporomycetidae</taxon>
        <taxon>Pleosporales</taxon>
        <taxon>Massarineae</taxon>
        <taxon>Lentitheciaceae</taxon>
        <taxon>Lentithecium</taxon>
    </lineage>
</organism>
<accession>A0A6G1JA10</accession>
<proteinExistence type="predicted"/>
<keyword evidence="3" id="KW-1185">Reference proteome</keyword>
<reference evidence="2" key="1">
    <citation type="journal article" date="2020" name="Stud. Mycol.">
        <title>101 Dothideomycetes genomes: a test case for predicting lifestyles and emergence of pathogens.</title>
        <authorList>
            <person name="Haridas S."/>
            <person name="Albert R."/>
            <person name="Binder M."/>
            <person name="Bloem J."/>
            <person name="Labutti K."/>
            <person name="Salamov A."/>
            <person name="Andreopoulos B."/>
            <person name="Baker S."/>
            <person name="Barry K."/>
            <person name="Bills G."/>
            <person name="Bluhm B."/>
            <person name="Cannon C."/>
            <person name="Castanera R."/>
            <person name="Culley D."/>
            <person name="Daum C."/>
            <person name="Ezra D."/>
            <person name="Gonzalez J."/>
            <person name="Henrissat B."/>
            <person name="Kuo A."/>
            <person name="Liang C."/>
            <person name="Lipzen A."/>
            <person name="Lutzoni F."/>
            <person name="Magnuson J."/>
            <person name="Mondo S."/>
            <person name="Nolan M."/>
            <person name="Ohm R."/>
            <person name="Pangilinan J."/>
            <person name="Park H.-J."/>
            <person name="Ramirez L."/>
            <person name="Alfaro M."/>
            <person name="Sun H."/>
            <person name="Tritt A."/>
            <person name="Yoshinaga Y."/>
            <person name="Zwiers L.-H."/>
            <person name="Turgeon B."/>
            <person name="Goodwin S."/>
            <person name="Spatafora J."/>
            <person name="Crous P."/>
            <person name="Grigoriev I."/>
        </authorList>
    </citation>
    <scope>NUCLEOTIDE SEQUENCE</scope>
    <source>
        <strain evidence="2">CBS 122367</strain>
    </source>
</reference>
<name>A0A6G1JA10_9PLEO</name>
<gene>
    <name evidence="2" type="ORF">K458DRAFT_415652</name>
</gene>
<dbReference type="Proteomes" id="UP000799291">
    <property type="component" value="Unassembled WGS sequence"/>
</dbReference>
<dbReference type="AlphaFoldDB" id="A0A6G1JA10"/>
<sequence>MVLRAVAGYRCLARDGSHLPPAQDNAATANRRRQIPSSPVRHSTAAPIAESHPRQHCSIIRRHP</sequence>